<evidence type="ECO:0000313" key="3">
    <source>
        <dbReference type="Proteomes" id="UP000066014"/>
    </source>
</evidence>
<dbReference type="InterPro" id="IPR013830">
    <property type="entry name" value="SGNH_hydro"/>
</dbReference>
<dbReference type="STRING" id="1458426.SMCB_1362"/>
<organism evidence="2 3">
    <name type="scientific">Serpentinimonas maccroryi</name>
    <dbReference type="NCBI Taxonomy" id="1458426"/>
    <lineage>
        <taxon>Bacteria</taxon>
        <taxon>Pseudomonadati</taxon>
        <taxon>Pseudomonadota</taxon>
        <taxon>Betaproteobacteria</taxon>
        <taxon>Burkholderiales</taxon>
        <taxon>Comamonadaceae</taxon>
        <taxon>Serpentinimonas</taxon>
    </lineage>
</organism>
<dbReference type="AlphaFoldDB" id="A0A060NQE6"/>
<proteinExistence type="predicted"/>
<dbReference type="GO" id="GO:0004622">
    <property type="term" value="F:phosphatidylcholine lysophospholipase activity"/>
    <property type="evidence" value="ECO:0007669"/>
    <property type="project" value="TreeGrafter"/>
</dbReference>
<gene>
    <name evidence="2" type="ORF">SMCB_1362</name>
</gene>
<sequence length="185" mass="19878">MLILGDSLSAEYGLRRGTGWVALLQQRLERQGPAGVQVFNASISGETTAGGRARLPALLRAHQPALVVIALGANDALRGLPMAQTRANLRAMASASRAVRARVLLLGMDMPPNFGARFRQEFRQIYADVARAEQAALMPFMLAGVADAADPLALFQSDGIHPNEAAQPIILEQVWPHLRPLLARG</sequence>
<reference evidence="2 3" key="1">
    <citation type="journal article" date="2014" name="Nat. Commun.">
        <title>Physiological and genomic features of highly alkaliphilic hydrogen-utilizing Betaproteobacteria from a continental serpentinizing site.</title>
        <authorList>
            <person name="Suzuki S."/>
            <person name="Kuenen J.G."/>
            <person name="Schipper K."/>
            <person name="van der Velde S."/>
            <person name="Ishii S."/>
            <person name="Wu A."/>
            <person name="Sorokin D.Y."/>
            <person name="Tenney A."/>
            <person name="Meng X.Y."/>
            <person name="Morrill P.L."/>
            <person name="Kamagata Y."/>
            <person name="Muyzer G."/>
            <person name="Nealson K.H."/>
        </authorList>
    </citation>
    <scope>NUCLEOTIDE SEQUENCE [LARGE SCALE GENOMIC DNA]</scope>
    <source>
        <strain evidence="2 3">B1</strain>
    </source>
</reference>
<dbReference type="SUPFAM" id="SSF52266">
    <property type="entry name" value="SGNH hydrolase"/>
    <property type="match status" value="1"/>
</dbReference>
<dbReference type="EMBL" id="AP014569">
    <property type="protein sequence ID" value="BAO83590.1"/>
    <property type="molecule type" value="Genomic_DNA"/>
</dbReference>
<dbReference type="KEGG" id="cbab:SMCB_1362"/>
<keyword evidence="3" id="KW-1185">Reference proteome</keyword>
<dbReference type="PANTHER" id="PTHR30383:SF24">
    <property type="entry name" value="THIOESTERASE 1_PROTEASE 1_LYSOPHOSPHOLIPASE L1"/>
    <property type="match status" value="1"/>
</dbReference>
<dbReference type="InterPro" id="IPR036514">
    <property type="entry name" value="SGNH_hydro_sf"/>
</dbReference>
<dbReference type="InterPro" id="IPR051532">
    <property type="entry name" value="Ester_Hydrolysis_Enzymes"/>
</dbReference>
<dbReference type="CDD" id="cd01822">
    <property type="entry name" value="Lysophospholipase_L1_like"/>
    <property type="match status" value="1"/>
</dbReference>
<name>A0A060NQE6_9BURK</name>
<feature type="domain" description="SGNH hydrolase-type esterase" evidence="1">
    <location>
        <begin position="3"/>
        <end position="166"/>
    </location>
</feature>
<evidence type="ECO:0000313" key="2">
    <source>
        <dbReference type="EMBL" id="BAO83590.1"/>
    </source>
</evidence>
<dbReference type="HOGENOM" id="CLU_051180_3_0_4"/>
<protein>
    <submittedName>
        <fullName evidence="2">Lysophospholipase L1 and related esterase</fullName>
    </submittedName>
</protein>
<accession>A0A060NQE6</accession>
<evidence type="ECO:0000259" key="1">
    <source>
        <dbReference type="Pfam" id="PF13472"/>
    </source>
</evidence>
<dbReference type="Proteomes" id="UP000066014">
    <property type="component" value="Chromosome"/>
</dbReference>
<dbReference type="PANTHER" id="PTHR30383">
    <property type="entry name" value="THIOESTERASE 1/PROTEASE 1/LYSOPHOSPHOLIPASE L1"/>
    <property type="match status" value="1"/>
</dbReference>
<dbReference type="Pfam" id="PF13472">
    <property type="entry name" value="Lipase_GDSL_2"/>
    <property type="match status" value="1"/>
</dbReference>
<dbReference type="Gene3D" id="3.40.50.1110">
    <property type="entry name" value="SGNH hydrolase"/>
    <property type="match status" value="1"/>
</dbReference>